<keyword evidence="2" id="KW-1185">Reference proteome</keyword>
<dbReference type="EMBL" id="JACMRX010000002">
    <property type="protein sequence ID" value="KAF7995292.1"/>
    <property type="molecule type" value="Genomic_DNA"/>
</dbReference>
<evidence type="ECO:0000313" key="2">
    <source>
        <dbReference type="Proteomes" id="UP000639338"/>
    </source>
</evidence>
<sequence length="436" mass="49169">MNNLKKIKIVRIQDIKRIPSSFGLLDSSQVVSQVSSQLPDKVQQSHHQCQVKNNDNYKSSTKSPIRKGKITKYTARVSPFASTCKKSSNQYTINNKILSKIEKVISNCPDGNSVVTIDPQEELKYIHLNHHGRPINKLFLNGVKRTTDKNHPVQDDMSTKIHLETLKKHGQQFGVKADSKEEEKVDQPTPRRKVIYFNPRGRPAKKPRVDVGDISDDIRESTECIGQNKFHQQRKNHKLHTPESSLCAATDLSNFHQLVNDKQKTGPSDETTNVTWFSMHDNNDLQYDDCIDEISHELIQDNGTNLQQFEDLKDIQIDTNKITDVNYFLDEIRDKFSVHGPNDCEGVISPSQSHIFEPANTDIEKTTPVTDCSQLSSSSVSTASVKVSNRQNSNYSDEVNLQINPRKINIMTSELAGALDRTNTTSRSASFILAAA</sequence>
<accession>A0A834XZV5</accession>
<dbReference type="AlphaFoldDB" id="A0A834XZV5"/>
<dbReference type="Proteomes" id="UP000639338">
    <property type="component" value="Unassembled WGS sequence"/>
</dbReference>
<comment type="caution">
    <text evidence="1">The sequence shown here is derived from an EMBL/GenBank/DDBJ whole genome shotgun (WGS) entry which is preliminary data.</text>
</comment>
<name>A0A834XZV5_APHGI</name>
<evidence type="ECO:0000313" key="1">
    <source>
        <dbReference type="EMBL" id="KAF7995292.1"/>
    </source>
</evidence>
<protein>
    <submittedName>
        <fullName evidence="1">Uncharacterized protein</fullName>
    </submittedName>
</protein>
<proteinExistence type="predicted"/>
<organism evidence="1 2">
    <name type="scientific">Aphidius gifuensis</name>
    <name type="common">Parasitoid wasp</name>
    <dbReference type="NCBI Taxonomy" id="684658"/>
    <lineage>
        <taxon>Eukaryota</taxon>
        <taxon>Metazoa</taxon>
        <taxon>Ecdysozoa</taxon>
        <taxon>Arthropoda</taxon>
        <taxon>Hexapoda</taxon>
        <taxon>Insecta</taxon>
        <taxon>Pterygota</taxon>
        <taxon>Neoptera</taxon>
        <taxon>Endopterygota</taxon>
        <taxon>Hymenoptera</taxon>
        <taxon>Apocrita</taxon>
        <taxon>Ichneumonoidea</taxon>
        <taxon>Braconidae</taxon>
        <taxon>Aphidiinae</taxon>
        <taxon>Aphidius</taxon>
    </lineage>
</organism>
<reference evidence="1 2" key="1">
    <citation type="submission" date="2020-08" db="EMBL/GenBank/DDBJ databases">
        <title>Aphidius gifuensis genome sequencing and assembly.</title>
        <authorList>
            <person name="Du Z."/>
        </authorList>
    </citation>
    <scope>NUCLEOTIDE SEQUENCE [LARGE SCALE GENOMIC DNA]</scope>
    <source>
        <strain evidence="1">YNYX2018</strain>
        <tissue evidence="1">Adults</tissue>
    </source>
</reference>
<gene>
    <name evidence="1" type="ORF">HCN44_005952</name>
</gene>